<evidence type="ECO:0000313" key="6">
    <source>
        <dbReference type="EMBL" id="KAF7280765.1"/>
    </source>
</evidence>
<dbReference type="GO" id="GO:0003723">
    <property type="term" value="F:RNA binding"/>
    <property type="evidence" value="ECO:0007669"/>
    <property type="project" value="TreeGrafter"/>
</dbReference>
<dbReference type="GO" id="GO:0030576">
    <property type="term" value="P:Cajal body organization"/>
    <property type="evidence" value="ECO:0007669"/>
    <property type="project" value="TreeGrafter"/>
</dbReference>
<dbReference type="PROSITE" id="PS50082">
    <property type="entry name" value="WD_REPEATS_2"/>
    <property type="match status" value="1"/>
</dbReference>
<gene>
    <name evidence="6" type="ORF">GWI33_005545</name>
</gene>
<accession>A0A834IN22</accession>
<dbReference type="Proteomes" id="UP000625711">
    <property type="component" value="Unassembled WGS sequence"/>
</dbReference>
<dbReference type="PANTHER" id="PTHR13211:SF0">
    <property type="entry name" value="TELOMERASE CAJAL BODY PROTEIN 1"/>
    <property type="match status" value="1"/>
</dbReference>
<keyword evidence="1 5" id="KW-0853">WD repeat</keyword>
<evidence type="ECO:0000256" key="2">
    <source>
        <dbReference type="ARBA" id="ARBA00022737"/>
    </source>
</evidence>
<dbReference type="PANTHER" id="PTHR13211">
    <property type="entry name" value="TELOMERASE CAJAL BODY PROTEIN 1"/>
    <property type="match status" value="1"/>
</dbReference>
<name>A0A834IN22_RHYFE</name>
<dbReference type="EMBL" id="JAACXV010000276">
    <property type="protein sequence ID" value="KAF7280765.1"/>
    <property type="molecule type" value="Genomic_DNA"/>
</dbReference>
<reference evidence="6" key="1">
    <citation type="submission" date="2020-08" db="EMBL/GenBank/DDBJ databases">
        <title>Genome sequencing and assembly of the red palm weevil Rhynchophorus ferrugineus.</title>
        <authorList>
            <person name="Dias G.B."/>
            <person name="Bergman C.M."/>
            <person name="Manee M."/>
        </authorList>
    </citation>
    <scope>NUCLEOTIDE SEQUENCE</scope>
    <source>
        <strain evidence="6">AA-2017</strain>
        <tissue evidence="6">Whole larva</tissue>
    </source>
</reference>
<dbReference type="PROSITE" id="PS00678">
    <property type="entry name" value="WD_REPEATS_1"/>
    <property type="match status" value="1"/>
</dbReference>
<dbReference type="InterPro" id="IPR036322">
    <property type="entry name" value="WD40_repeat_dom_sf"/>
</dbReference>
<organism evidence="6 7">
    <name type="scientific">Rhynchophorus ferrugineus</name>
    <name type="common">Red palm weevil</name>
    <name type="synonym">Curculio ferrugineus</name>
    <dbReference type="NCBI Taxonomy" id="354439"/>
    <lineage>
        <taxon>Eukaryota</taxon>
        <taxon>Metazoa</taxon>
        <taxon>Ecdysozoa</taxon>
        <taxon>Arthropoda</taxon>
        <taxon>Hexapoda</taxon>
        <taxon>Insecta</taxon>
        <taxon>Pterygota</taxon>
        <taxon>Neoptera</taxon>
        <taxon>Endopterygota</taxon>
        <taxon>Coleoptera</taxon>
        <taxon>Polyphaga</taxon>
        <taxon>Cucujiformia</taxon>
        <taxon>Curculionidae</taxon>
        <taxon>Dryophthorinae</taxon>
        <taxon>Rhynchophorus</taxon>
    </lineage>
</organism>
<evidence type="ECO:0000256" key="3">
    <source>
        <dbReference type="ARBA" id="ARBA00038279"/>
    </source>
</evidence>
<evidence type="ECO:0000256" key="1">
    <source>
        <dbReference type="ARBA" id="ARBA00022574"/>
    </source>
</evidence>
<dbReference type="Pfam" id="PF00400">
    <property type="entry name" value="WD40"/>
    <property type="match status" value="2"/>
</dbReference>
<dbReference type="InterPro" id="IPR019775">
    <property type="entry name" value="WD40_repeat_CS"/>
</dbReference>
<evidence type="ECO:0000256" key="5">
    <source>
        <dbReference type="PROSITE-ProRule" id="PRU00221"/>
    </source>
</evidence>
<sequence length="377" mass="41985">MEATMEAYIEAPQMTYATYNFENTALELARAQWPNYADQHYLKNCKWSPDGTCLLTVIRGGGMNIFELPSDLYSSDCVMQSRPIVALNPAVSVPEAGLIYDYSWYPGMNSSNAATCCWLSSGHEGPIHLWDAFSGDLRCSYRDGQNIFCGYKKNVKIFTTSRPGREYVEYPTTHQASCIVASQAQPGVVAIGTVKNTIELVSQSDGTFRHLCKLQGHKGGISSMAFSLDGFRLYSGARKDKELICWDLRVPGRPMFVLPRECNTNQKISIDLSSDNKWLVSGGADGKVQVWNVSEQTYPTIHMQMNLHNDSCNGVSLHPYKPILATASGQHHAIDPLHHTRTIPVYENALCMWWVGMQQEDPDLFTTIIKAATQSSS</sequence>
<feature type="repeat" description="WD" evidence="5">
    <location>
        <begin position="269"/>
        <end position="301"/>
    </location>
</feature>
<dbReference type="InterPro" id="IPR051150">
    <property type="entry name" value="SWT21/TCAB1_mRNA_Telomere"/>
</dbReference>
<dbReference type="AlphaFoldDB" id="A0A834IN22"/>
<dbReference type="SUPFAM" id="SSF50978">
    <property type="entry name" value="WD40 repeat-like"/>
    <property type="match status" value="1"/>
</dbReference>
<dbReference type="Gene3D" id="2.130.10.10">
    <property type="entry name" value="YVTN repeat-like/Quinoprotein amine dehydrogenase"/>
    <property type="match status" value="1"/>
</dbReference>
<comment type="caution">
    <text evidence="6">The sequence shown here is derived from an EMBL/GenBank/DDBJ whole genome shotgun (WGS) entry which is preliminary data.</text>
</comment>
<dbReference type="InterPro" id="IPR001680">
    <property type="entry name" value="WD40_rpt"/>
</dbReference>
<keyword evidence="7" id="KW-1185">Reference proteome</keyword>
<dbReference type="SMART" id="SM00320">
    <property type="entry name" value="WD40"/>
    <property type="match status" value="4"/>
</dbReference>
<dbReference type="OrthoDB" id="239865at2759"/>
<comment type="similarity">
    <text evidence="3">Belongs to the TCAB1 family.</text>
</comment>
<dbReference type="InterPro" id="IPR015943">
    <property type="entry name" value="WD40/YVTN_repeat-like_dom_sf"/>
</dbReference>
<evidence type="ECO:0000256" key="4">
    <source>
        <dbReference type="ARBA" id="ARBA00041558"/>
    </source>
</evidence>
<protein>
    <recommendedName>
        <fullName evidence="4">WD repeat-containing protein 79</fullName>
    </recommendedName>
</protein>
<dbReference type="GO" id="GO:0015030">
    <property type="term" value="C:Cajal body"/>
    <property type="evidence" value="ECO:0007669"/>
    <property type="project" value="TreeGrafter"/>
</dbReference>
<proteinExistence type="inferred from homology"/>
<evidence type="ECO:0000313" key="7">
    <source>
        <dbReference type="Proteomes" id="UP000625711"/>
    </source>
</evidence>
<keyword evidence="2" id="KW-0677">Repeat</keyword>